<dbReference type="RefSeq" id="WP_406855539.1">
    <property type="nucleotide sequence ID" value="NZ_CP157484.1"/>
</dbReference>
<sequence length="165" mass="17177">MTFSGKTLGVAAGLMALGLGGSVLALSMGGAVADVPPAIHAPYAPQKVVYHVVQGGGWFGREHAARLQSMRNHVNAVGADRLSMVVVLQGEGASMLSLAQGDAKIARMVDELRSNGVRFVICRNTLIGRKQPLDDLYGATQADLVPAGVAEVVALQQAGYSLLRL</sequence>
<accession>A0AAU7JE95</accession>
<dbReference type="PANTHER" id="PTHR37691:SF1">
    <property type="entry name" value="BLR3518 PROTEIN"/>
    <property type="match status" value="1"/>
</dbReference>
<dbReference type="SUPFAM" id="SSF75169">
    <property type="entry name" value="DsrEFH-like"/>
    <property type="match status" value="1"/>
</dbReference>
<protein>
    <submittedName>
        <fullName evidence="1">DsrE family protein</fullName>
    </submittedName>
</protein>
<dbReference type="Pfam" id="PF02635">
    <property type="entry name" value="DsrE"/>
    <property type="match status" value="1"/>
</dbReference>
<name>A0AAU7JE95_9HYPH</name>
<dbReference type="Gene3D" id="3.40.1260.10">
    <property type="entry name" value="DsrEFH-like"/>
    <property type="match status" value="1"/>
</dbReference>
<dbReference type="InterPro" id="IPR003787">
    <property type="entry name" value="Sulphur_relay_DsrE/F-like"/>
</dbReference>
<dbReference type="InterPro" id="IPR027396">
    <property type="entry name" value="DsrEFH-like"/>
</dbReference>
<dbReference type="AlphaFoldDB" id="A0AAU7JE95"/>
<organism evidence="1">
    <name type="scientific">Alsobacter sp. KACC 23698</name>
    <dbReference type="NCBI Taxonomy" id="3149229"/>
    <lineage>
        <taxon>Bacteria</taxon>
        <taxon>Pseudomonadati</taxon>
        <taxon>Pseudomonadota</taxon>
        <taxon>Alphaproteobacteria</taxon>
        <taxon>Hyphomicrobiales</taxon>
        <taxon>Alsobacteraceae</taxon>
        <taxon>Alsobacter</taxon>
    </lineage>
</organism>
<proteinExistence type="predicted"/>
<dbReference type="PANTHER" id="PTHR37691">
    <property type="entry name" value="BLR3518 PROTEIN"/>
    <property type="match status" value="1"/>
</dbReference>
<dbReference type="EMBL" id="CP157484">
    <property type="protein sequence ID" value="XBO38698.1"/>
    <property type="molecule type" value="Genomic_DNA"/>
</dbReference>
<evidence type="ECO:0000313" key="1">
    <source>
        <dbReference type="EMBL" id="XBO38698.1"/>
    </source>
</evidence>
<gene>
    <name evidence="1" type="ORF">ABEG18_23885</name>
</gene>
<reference evidence="1" key="1">
    <citation type="submission" date="2024-05" db="EMBL/GenBank/DDBJ databases">
        <authorList>
            <person name="Kim S."/>
            <person name="Heo J."/>
            <person name="Choi H."/>
            <person name="Choi Y."/>
            <person name="Kwon S.-W."/>
            <person name="Kim Y."/>
        </authorList>
    </citation>
    <scope>NUCLEOTIDE SEQUENCE</scope>
    <source>
        <strain evidence="1">KACC 23698</strain>
    </source>
</reference>